<feature type="transmembrane region" description="Helical" evidence="1">
    <location>
        <begin position="215"/>
        <end position="233"/>
    </location>
</feature>
<feature type="transmembrane region" description="Helical" evidence="1">
    <location>
        <begin position="186"/>
        <end position="203"/>
    </location>
</feature>
<accession>A0ABS7VH97</accession>
<dbReference type="PANTHER" id="PTHR30060:SF0">
    <property type="entry name" value="COILED-COIL PROTEIN (DUF2040)-RELATED"/>
    <property type="match status" value="1"/>
</dbReference>
<organism evidence="2 3">
    <name type="scientific">Aeromonas schubertii</name>
    <dbReference type="NCBI Taxonomy" id="652"/>
    <lineage>
        <taxon>Bacteria</taxon>
        <taxon>Pseudomonadati</taxon>
        <taxon>Pseudomonadota</taxon>
        <taxon>Gammaproteobacteria</taxon>
        <taxon>Aeromonadales</taxon>
        <taxon>Aeromonadaceae</taxon>
        <taxon>Aeromonas</taxon>
    </lineage>
</organism>
<gene>
    <name evidence="2" type="ORF">LA374_19720</name>
</gene>
<reference evidence="2 3" key="1">
    <citation type="submission" date="2021-09" db="EMBL/GenBank/DDBJ databases">
        <title>Aeromonas schubertii isolated from Asian sea bass.</title>
        <authorList>
            <person name="Pinpimai K."/>
        </authorList>
    </citation>
    <scope>NUCLEOTIDE SEQUENCE [LARGE SCALE GENOMIC DNA]</scope>
    <source>
        <strain evidence="2 3">CHULA2021a</strain>
    </source>
</reference>
<sequence length="240" mass="26075">MFEWFLDPAAWVALATLTLLEIVLGIDNIIFLSILVGRLPEAQRQRARLLGLGLAMGTRILLLLSLAWVMRLTTPLFSVLGEIISGRDLILLLGGLFLIAKSTHEIHQTMEGAEAADDGTAHIGAGFIATLIQIALLDIVFSLDSVITAVGMADHVPVMVLAIVIAVGIMMVAAKPIGDFVDTHPTLKMLALSFLVLVGFALMAEGVDLHIPKGYIYFAMAFSMTVEMINIRLRRHLARH</sequence>
<dbReference type="PANTHER" id="PTHR30060">
    <property type="entry name" value="INNER MEMBRANE PROTEIN"/>
    <property type="match status" value="1"/>
</dbReference>
<feature type="transmembrane region" description="Helical" evidence="1">
    <location>
        <begin position="121"/>
        <end position="143"/>
    </location>
</feature>
<keyword evidence="1" id="KW-1133">Transmembrane helix</keyword>
<proteinExistence type="predicted"/>
<feature type="transmembrane region" description="Helical" evidence="1">
    <location>
        <begin position="155"/>
        <end position="174"/>
    </location>
</feature>
<comment type="caution">
    <text evidence="2">The sequence shown here is derived from an EMBL/GenBank/DDBJ whole genome shotgun (WGS) entry which is preliminary data.</text>
</comment>
<dbReference type="Proteomes" id="UP000774958">
    <property type="component" value="Unassembled WGS sequence"/>
</dbReference>
<dbReference type="RefSeq" id="WP_224163735.1">
    <property type="nucleotide sequence ID" value="NZ_JAIRBT010000044.1"/>
</dbReference>
<feature type="transmembrane region" description="Helical" evidence="1">
    <location>
        <begin position="76"/>
        <end position="100"/>
    </location>
</feature>
<dbReference type="Pfam" id="PF03741">
    <property type="entry name" value="TerC"/>
    <property type="match status" value="1"/>
</dbReference>
<keyword evidence="1" id="KW-0472">Membrane</keyword>
<name>A0ABS7VH97_9GAMM</name>
<dbReference type="InterPro" id="IPR005496">
    <property type="entry name" value="Integral_membrane_TerC"/>
</dbReference>
<feature type="transmembrane region" description="Helical" evidence="1">
    <location>
        <begin position="49"/>
        <end position="70"/>
    </location>
</feature>
<protein>
    <submittedName>
        <fullName evidence="2">TerC family protein</fullName>
    </submittedName>
</protein>
<keyword evidence="1" id="KW-0812">Transmembrane</keyword>
<evidence type="ECO:0000313" key="2">
    <source>
        <dbReference type="EMBL" id="MBZ6068416.1"/>
    </source>
</evidence>
<feature type="transmembrane region" description="Helical" evidence="1">
    <location>
        <begin position="12"/>
        <end position="37"/>
    </location>
</feature>
<evidence type="ECO:0000256" key="1">
    <source>
        <dbReference type="SAM" id="Phobius"/>
    </source>
</evidence>
<evidence type="ECO:0000313" key="3">
    <source>
        <dbReference type="Proteomes" id="UP000774958"/>
    </source>
</evidence>
<keyword evidence="3" id="KW-1185">Reference proteome</keyword>
<dbReference type="EMBL" id="JAIRBT010000044">
    <property type="protein sequence ID" value="MBZ6068416.1"/>
    <property type="molecule type" value="Genomic_DNA"/>
</dbReference>